<accession>A0A382ED49</accession>
<dbReference type="SUPFAM" id="SSF53613">
    <property type="entry name" value="Ribokinase-like"/>
    <property type="match status" value="1"/>
</dbReference>
<dbReference type="Pfam" id="PF00294">
    <property type="entry name" value="PfkB"/>
    <property type="match status" value="1"/>
</dbReference>
<keyword evidence="1" id="KW-0808">Transferase</keyword>
<organism evidence="4">
    <name type="scientific">marine metagenome</name>
    <dbReference type="NCBI Taxonomy" id="408172"/>
    <lineage>
        <taxon>unclassified sequences</taxon>
        <taxon>metagenomes</taxon>
        <taxon>ecological metagenomes</taxon>
    </lineage>
</organism>
<evidence type="ECO:0000256" key="2">
    <source>
        <dbReference type="ARBA" id="ARBA00022777"/>
    </source>
</evidence>
<dbReference type="GO" id="GO:0033785">
    <property type="term" value="F:heptose 7-phosphate kinase activity"/>
    <property type="evidence" value="ECO:0007669"/>
    <property type="project" value="TreeGrafter"/>
</dbReference>
<dbReference type="InterPro" id="IPR029056">
    <property type="entry name" value="Ribokinase-like"/>
</dbReference>
<dbReference type="GO" id="GO:0005829">
    <property type="term" value="C:cytosol"/>
    <property type="evidence" value="ECO:0007669"/>
    <property type="project" value="TreeGrafter"/>
</dbReference>
<dbReference type="GO" id="GO:0033786">
    <property type="term" value="F:heptose-1-phosphate adenylyltransferase activity"/>
    <property type="evidence" value="ECO:0007669"/>
    <property type="project" value="TreeGrafter"/>
</dbReference>
<protein>
    <recommendedName>
        <fullName evidence="3">Carbohydrate kinase PfkB domain-containing protein</fullName>
    </recommendedName>
</protein>
<dbReference type="EMBL" id="UINC01043916">
    <property type="protein sequence ID" value="SVB48628.1"/>
    <property type="molecule type" value="Genomic_DNA"/>
</dbReference>
<sequence>MVVGDLILDEYIWGSVSRISPEAPVPILETKSENLTLGGAANVANNLVALGCEVHLVGAIGNDEKGDKLLSLIEGKKISSKGIFRFVYRPTTSKIRVIGH</sequence>
<dbReference type="InterPro" id="IPR011611">
    <property type="entry name" value="PfkB_dom"/>
</dbReference>
<dbReference type="PANTHER" id="PTHR46969:SF1">
    <property type="entry name" value="BIFUNCTIONAL PROTEIN HLDE"/>
    <property type="match status" value="1"/>
</dbReference>
<dbReference type="PANTHER" id="PTHR46969">
    <property type="entry name" value="BIFUNCTIONAL PROTEIN HLDE"/>
    <property type="match status" value="1"/>
</dbReference>
<reference evidence="4" key="1">
    <citation type="submission" date="2018-05" db="EMBL/GenBank/DDBJ databases">
        <authorList>
            <person name="Lanie J.A."/>
            <person name="Ng W.-L."/>
            <person name="Kazmierczak K.M."/>
            <person name="Andrzejewski T.M."/>
            <person name="Davidsen T.M."/>
            <person name="Wayne K.J."/>
            <person name="Tettelin H."/>
            <person name="Glass J.I."/>
            <person name="Rusch D."/>
            <person name="Podicherti R."/>
            <person name="Tsui H.-C.T."/>
            <person name="Winkler M.E."/>
        </authorList>
    </citation>
    <scope>NUCLEOTIDE SEQUENCE</scope>
</reference>
<dbReference type="Gene3D" id="3.40.1190.20">
    <property type="match status" value="1"/>
</dbReference>
<name>A0A382ED49_9ZZZZ</name>
<feature type="domain" description="Carbohydrate kinase PfkB" evidence="3">
    <location>
        <begin position="14"/>
        <end position="83"/>
    </location>
</feature>
<evidence type="ECO:0000256" key="1">
    <source>
        <dbReference type="ARBA" id="ARBA00022679"/>
    </source>
</evidence>
<keyword evidence="2" id="KW-0418">Kinase</keyword>
<gene>
    <name evidence="4" type="ORF">METZ01_LOCUS201482</name>
</gene>
<dbReference type="AlphaFoldDB" id="A0A382ED49"/>
<proteinExistence type="predicted"/>
<feature type="non-terminal residue" evidence="4">
    <location>
        <position position="100"/>
    </location>
</feature>
<dbReference type="PROSITE" id="PS00583">
    <property type="entry name" value="PFKB_KINASES_1"/>
    <property type="match status" value="1"/>
</dbReference>
<evidence type="ECO:0000313" key="4">
    <source>
        <dbReference type="EMBL" id="SVB48628.1"/>
    </source>
</evidence>
<dbReference type="InterPro" id="IPR002173">
    <property type="entry name" value="Carboh/pur_kinase_PfkB_CS"/>
</dbReference>
<evidence type="ECO:0000259" key="3">
    <source>
        <dbReference type="Pfam" id="PF00294"/>
    </source>
</evidence>